<keyword evidence="3" id="KW-1185">Reference proteome</keyword>
<feature type="region of interest" description="Disordered" evidence="1">
    <location>
        <begin position="49"/>
        <end position="73"/>
    </location>
</feature>
<dbReference type="OrthoDB" id="642895at2759"/>
<reference evidence="2 3" key="1">
    <citation type="submission" date="2018-08" db="EMBL/GenBank/DDBJ databases">
        <title>Genome and evolution of the arbuscular mycorrhizal fungus Diversispora epigaea (formerly Glomus versiforme) and its bacterial endosymbionts.</title>
        <authorList>
            <person name="Sun X."/>
            <person name="Fei Z."/>
            <person name="Harrison M."/>
        </authorList>
    </citation>
    <scope>NUCLEOTIDE SEQUENCE [LARGE SCALE GENOMIC DNA]</scope>
    <source>
        <strain evidence="2 3">IT104</strain>
    </source>
</reference>
<name>A0A397IW47_9GLOM</name>
<evidence type="ECO:0000256" key="1">
    <source>
        <dbReference type="SAM" id="MobiDB-lite"/>
    </source>
</evidence>
<sequence>MCNSTSSLLDYVSLHSARREDKRMICLFTNKSDLKELFEALKETIKNQEKNLNNNNSKSNGNNASEGGDDDESEKVITDLQLTGQIQEFLNQEFQYYQIDLPTGLRLSFDQLEILKGKGIKMMKRSLHTKIFSHDDKEATLKNNVKTWVKHLSVFVKELNSEYQSKCAIQLYHYTPQDEIDKGKFCLSANKSNPKELFEALRKNNLNNNRNEKSFENDYQVRKGKLEILREFMRAIIQKTIEELVDLWDKCLIHQCERDEFFESLQKIESADEYLAYKNYMLNDLTMGVGKTCLNRDRIRKKGPTSFFQSSFRLLEEENEENLVRFS</sequence>
<evidence type="ECO:0000313" key="2">
    <source>
        <dbReference type="EMBL" id="RHZ80191.1"/>
    </source>
</evidence>
<evidence type="ECO:0000313" key="3">
    <source>
        <dbReference type="Proteomes" id="UP000266861"/>
    </source>
</evidence>
<organism evidence="2 3">
    <name type="scientific">Diversispora epigaea</name>
    <dbReference type="NCBI Taxonomy" id="1348612"/>
    <lineage>
        <taxon>Eukaryota</taxon>
        <taxon>Fungi</taxon>
        <taxon>Fungi incertae sedis</taxon>
        <taxon>Mucoromycota</taxon>
        <taxon>Glomeromycotina</taxon>
        <taxon>Glomeromycetes</taxon>
        <taxon>Diversisporales</taxon>
        <taxon>Diversisporaceae</taxon>
        <taxon>Diversispora</taxon>
    </lineage>
</organism>
<dbReference type="EMBL" id="PQFF01000130">
    <property type="protein sequence ID" value="RHZ80191.1"/>
    <property type="molecule type" value="Genomic_DNA"/>
</dbReference>
<protein>
    <submittedName>
        <fullName evidence="2">Uncharacterized protein</fullName>
    </submittedName>
</protein>
<comment type="caution">
    <text evidence="2">The sequence shown here is derived from an EMBL/GenBank/DDBJ whole genome shotgun (WGS) entry which is preliminary data.</text>
</comment>
<accession>A0A397IW47</accession>
<proteinExistence type="predicted"/>
<dbReference type="AlphaFoldDB" id="A0A397IW47"/>
<feature type="compositionally biased region" description="Low complexity" evidence="1">
    <location>
        <begin position="50"/>
        <end position="66"/>
    </location>
</feature>
<dbReference type="Proteomes" id="UP000266861">
    <property type="component" value="Unassembled WGS sequence"/>
</dbReference>
<gene>
    <name evidence="2" type="ORF">Glove_139g278</name>
</gene>